<evidence type="ECO:0000256" key="1">
    <source>
        <dbReference type="SAM" id="Phobius"/>
    </source>
</evidence>
<evidence type="ECO:0000313" key="3">
    <source>
        <dbReference type="Proteomes" id="UP000535937"/>
    </source>
</evidence>
<protein>
    <submittedName>
        <fullName evidence="2">Uncharacterized protein</fullName>
    </submittedName>
</protein>
<keyword evidence="1" id="KW-1133">Transmembrane helix</keyword>
<name>A0A7W4WA15_9GAMM</name>
<organism evidence="2 3">
    <name type="scientific">Microbulbifer rhizosphaerae</name>
    <dbReference type="NCBI Taxonomy" id="1562603"/>
    <lineage>
        <taxon>Bacteria</taxon>
        <taxon>Pseudomonadati</taxon>
        <taxon>Pseudomonadota</taxon>
        <taxon>Gammaproteobacteria</taxon>
        <taxon>Cellvibrionales</taxon>
        <taxon>Microbulbiferaceae</taxon>
        <taxon>Microbulbifer</taxon>
    </lineage>
</organism>
<keyword evidence="1" id="KW-0472">Membrane</keyword>
<keyword evidence="1" id="KW-0812">Transmembrane</keyword>
<feature type="transmembrane region" description="Helical" evidence="1">
    <location>
        <begin position="59"/>
        <end position="75"/>
    </location>
</feature>
<reference evidence="2 3" key="1">
    <citation type="submission" date="2020-08" db="EMBL/GenBank/DDBJ databases">
        <title>Genomic Encyclopedia of Type Strains, Phase III (KMG-III): the genomes of soil and plant-associated and newly described type strains.</title>
        <authorList>
            <person name="Whitman W."/>
        </authorList>
    </citation>
    <scope>NUCLEOTIDE SEQUENCE [LARGE SCALE GENOMIC DNA]</scope>
    <source>
        <strain evidence="2 3">CECT 8799</strain>
    </source>
</reference>
<gene>
    <name evidence="2" type="ORF">FHS09_001271</name>
</gene>
<keyword evidence="3" id="KW-1185">Reference proteome</keyword>
<evidence type="ECO:0000313" key="2">
    <source>
        <dbReference type="EMBL" id="MBB3060452.1"/>
    </source>
</evidence>
<comment type="caution">
    <text evidence="2">The sequence shown here is derived from an EMBL/GenBank/DDBJ whole genome shotgun (WGS) entry which is preliminary data.</text>
</comment>
<feature type="transmembrane region" description="Helical" evidence="1">
    <location>
        <begin position="6"/>
        <end position="28"/>
    </location>
</feature>
<dbReference type="EMBL" id="JACHWZ010000005">
    <property type="protein sequence ID" value="MBB3060452.1"/>
    <property type="molecule type" value="Genomic_DNA"/>
</dbReference>
<dbReference type="RefSeq" id="WP_183457867.1">
    <property type="nucleotide sequence ID" value="NZ_JACHWZ010000005.1"/>
</dbReference>
<dbReference type="AlphaFoldDB" id="A0A7W4WA15"/>
<sequence length="76" mass="8148">MAPMAAILTMFALTFAAISWLSLLCACFRQGTVTGLLAFFLPPLGLLVLLPRWQEEAEPFATAATALVFISIAGIF</sequence>
<proteinExistence type="predicted"/>
<feature type="transmembrane region" description="Helical" evidence="1">
    <location>
        <begin position="35"/>
        <end position="53"/>
    </location>
</feature>
<dbReference type="Proteomes" id="UP000535937">
    <property type="component" value="Unassembled WGS sequence"/>
</dbReference>
<accession>A0A7W4WA15</accession>